<evidence type="ECO:0000313" key="1">
    <source>
        <dbReference type="EMBL" id="GIX70139.1"/>
    </source>
</evidence>
<reference evidence="1 2" key="1">
    <citation type="submission" date="2021-06" db="EMBL/GenBank/DDBJ databases">
        <title>Caerostris darwini draft genome.</title>
        <authorList>
            <person name="Kono N."/>
            <person name="Arakawa K."/>
        </authorList>
    </citation>
    <scope>NUCLEOTIDE SEQUENCE [LARGE SCALE GENOMIC DNA]</scope>
</reference>
<proteinExistence type="predicted"/>
<comment type="caution">
    <text evidence="1">The sequence shown here is derived from an EMBL/GenBank/DDBJ whole genome shotgun (WGS) entry which is preliminary data.</text>
</comment>
<dbReference type="AlphaFoldDB" id="A0AAV4MH63"/>
<organism evidence="1 2">
    <name type="scientific">Caerostris darwini</name>
    <dbReference type="NCBI Taxonomy" id="1538125"/>
    <lineage>
        <taxon>Eukaryota</taxon>
        <taxon>Metazoa</taxon>
        <taxon>Ecdysozoa</taxon>
        <taxon>Arthropoda</taxon>
        <taxon>Chelicerata</taxon>
        <taxon>Arachnida</taxon>
        <taxon>Araneae</taxon>
        <taxon>Araneomorphae</taxon>
        <taxon>Entelegynae</taxon>
        <taxon>Araneoidea</taxon>
        <taxon>Araneidae</taxon>
        <taxon>Caerostris</taxon>
    </lineage>
</organism>
<evidence type="ECO:0000313" key="2">
    <source>
        <dbReference type="Proteomes" id="UP001054837"/>
    </source>
</evidence>
<dbReference type="EMBL" id="BPLQ01000337">
    <property type="protein sequence ID" value="GIX70139.1"/>
    <property type="molecule type" value="Genomic_DNA"/>
</dbReference>
<accession>A0AAV4MH63</accession>
<protein>
    <submittedName>
        <fullName evidence="1">Uncharacterized protein</fullName>
    </submittedName>
</protein>
<keyword evidence="2" id="KW-1185">Reference proteome</keyword>
<sequence length="99" mass="11130">MTFSARNTQTPYLGLALHGLIIRRHNRIVNLLASKAGEISCRVRKEFRCRLESDVTRVPDLFLHDGGGHAIVVDVAISYATGRLRESLGRRSKEVRRSS</sequence>
<name>A0AAV4MH63_9ARAC</name>
<dbReference type="Proteomes" id="UP001054837">
    <property type="component" value="Unassembled WGS sequence"/>
</dbReference>
<gene>
    <name evidence="1" type="ORF">CDAR_312681</name>
</gene>